<proteinExistence type="predicted"/>
<dbReference type="Pfam" id="PF13646">
    <property type="entry name" value="HEAT_2"/>
    <property type="match status" value="2"/>
</dbReference>
<dbReference type="InterPro" id="IPR004155">
    <property type="entry name" value="PBS_lyase_HEAT"/>
</dbReference>
<protein>
    <submittedName>
        <fullName evidence="1">HEAT domain containing protein</fullName>
    </submittedName>
</protein>
<dbReference type="Gene3D" id="1.25.10.10">
    <property type="entry name" value="Leucine-rich Repeat Variant"/>
    <property type="match status" value="2"/>
</dbReference>
<dbReference type="Proteomes" id="UP000003688">
    <property type="component" value="Unassembled WGS sequence"/>
</dbReference>
<sequence length="377" mass="40785" precursor="true">MKVLRTTLITLAVLAVLAVGAFVLRRSPTEQLSDGLRAKPSGMEKVTREIPLVNIPTATERQHRAMKEVRQMGTNATALIPELIELLDDKRPNEAIYTLKGMGLAAEPALIEAASHTNAVRRRNALIALCVIQSTNAARVLSQALHDPDPTVQQVAASRLASLHQNPTDAVPTLIQALETANDETAIRGRARTLASYGEDAKSAVPALLKIVDKGEYNEIVGGAGYALKRIDPKGATQALIARLDAKEPEIRRGAATLVFELKEDAEPAIPALIKHLHDEDQQTRIQCAVGLREIARQGNVVVPALIGCLSDPDPNFRAIAAIALRSFPEEARKAVPRIIELLRETDDQLAATGLFTALSDIDPEAAQKFAQEHNEK</sequence>
<dbReference type="STRING" id="320771.Cflav_PD0762"/>
<dbReference type="OrthoDB" id="291116at2"/>
<organism evidence="1 2">
    <name type="scientific">Pedosphaera parvula (strain Ellin514)</name>
    <dbReference type="NCBI Taxonomy" id="320771"/>
    <lineage>
        <taxon>Bacteria</taxon>
        <taxon>Pseudomonadati</taxon>
        <taxon>Verrucomicrobiota</taxon>
        <taxon>Pedosphaerae</taxon>
        <taxon>Pedosphaerales</taxon>
        <taxon>Pedosphaeraceae</taxon>
        <taxon>Pedosphaera</taxon>
    </lineage>
</organism>
<dbReference type="InterPro" id="IPR011989">
    <property type="entry name" value="ARM-like"/>
</dbReference>
<keyword evidence="2" id="KW-1185">Reference proteome</keyword>
<comment type="caution">
    <text evidence="1">The sequence shown here is derived from an EMBL/GenBank/DDBJ whole genome shotgun (WGS) entry which is preliminary data.</text>
</comment>
<name>B9XR04_PEDPL</name>
<accession>B9XR04</accession>
<dbReference type="AlphaFoldDB" id="B9XR04"/>
<evidence type="ECO:0000313" key="2">
    <source>
        <dbReference type="Proteomes" id="UP000003688"/>
    </source>
</evidence>
<gene>
    <name evidence="1" type="ORF">Cflav_PD0762</name>
</gene>
<dbReference type="SUPFAM" id="SSF48371">
    <property type="entry name" value="ARM repeat"/>
    <property type="match status" value="1"/>
</dbReference>
<dbReference type="SMART" id="SM00567">
    <property type="entry name" value="EZ_HEAT"/>
    <property type="match status" value="6"/>
</dbReference>
<dbReference type="PANTHER" id="PTHR12697:SF5">
    <property type="entry name" value="DEOXYHYPUSINE HYDROXYLASE"/>
    <property type="match status" value="1"/>
</dbReference>
<reference evidence="1 2" key="1">
    <citation type="journal article" date="2011" name="J. Bacteriol.">
        <title>Genome sequence of 'Pedosphaera parvula' Ellin514, an aerobic Verrucomicrobial isolate from pasture soil.</title>
        <authorList>
            <person name="Kant R."/>
            <person name="van Passel M.W."/>
            <person name="Sangwan P."/>
            <person name="Palva A."/>
            <person name="Lucas S."/>
            <person name="Copeland A."/>
            <person name="Lapidus A."/>
            <person name="Glavina Del Rio T."/>
            <person name="Dalin E."/>
            <person name="Tice H."/>
            <person name="Bruce D."/>
            <person name="Goodwin L."/>
            <person name="Pitluck S."/>
            <person name="Chertkov O."/>
            <person name="Larimer F.W."/>
            <person name="Land M.L."/>
            <person name="Hauser L."/>
            <person name="Brettin T.S."/>
            <person name="Detter J.C."/>
            <person name="Han S."/>
            <person name="de Vos W.M."/>
            <person name="Janssen P.H."/>
            <person name="Smidt H."/>
        </authorList>
    </citation>
    <scope>NUCLEOTIDE SEQUENCE [LARGE SCALE GENOMIC DNA]</scope>
    <source>
        <strain evidence="1 2">Ellin514</strain>
    </source>
</reference>
<dbReference type="InterPro" id="IPR016024">
    <property type="entry name" value="ARM-type_fold"/>
</dbReference>
<dbReference type="RefSeq" id="WP_007418239.1">
    <property type="nucleotide sequence ID" value="NZ_ABOX02000059.1"/>
</dbReference>
<dbReference type="GO" id="GO:0016491">
    <property type="term" value="F:oxidoreductase activity"/>
    <property type="evidence" value="ECO:0007669"/>
    <property type="project" value="TreeGrafter"/>
</dbReference>
<dbReference type="EMBL" id="ABOX02000059">
    <property type="protein sequence ID" value="EEF57700.1"/>
    <property type="molecule type" value="Genomic_DNA"/>
</dbReference>
<evidence type="ECO:0000313" key="1">
    <source>
        <dbReference type="EMBL" id="EEF57700.1"/>
    </source>
</evidence>
<dbReference type="PANTHER" id="PTHR12697">
    <property type="entry name" value="PBS LYASE HEAT-LIKE PROTEIN"/>
    <property type="match status" value="1"/>
</dbReference>